<evidence type="ECO:0000259" key="6">
    <source>
        <dbReference type="PROSITE" id="PS50911"/>
    </source>
</evidence>
<evidence type="ECO:0000259" key="7">
    <source>
        <dbReference type="PROSITE" id="PS51782"/>
    </source>
</evidence>
<dbReference type="Gene3D" id="3.10.350.10">
    <property type="entry name" value="LysM domain"/>
    <property type="match status" value="1"/>
</dbReference>
<keyword evidence="5" id="KW-1133">Transmembrane helix</keyword>
<dbReference type="SMART" id="SM00257">
    <property type="entry name" value="LysM"/>
    <property type="match status" value="1"/>
</dbReference>
<evidence type="ECO:0000256" key="3">
    <source>
        <dbReference type="ARBA" id="ARBA00023316"/>
    </source>
</evidence>
<dbReference type="InterPro" id="IPR038765">
    <property type="entry name" value="Papain-like_cys_pep_sf"/>
</dbReference>
<evidence type="ECO:0000256" key="1">
    <source>
        <dbReference type="ARBA" id="ARBA00022729"/>
    </source>
</evidence>
<dbReference type="PROSITE" id="PS51782">
    <property type="entry name" value="LYSM"/>
    <property type="match status" value="1"/>
</dbReference>
<organism evidence="8 9">
    <name type="scientific">Thermosporothrix hazakensis</name>
    <dbReference type="NCBI Taxonomy" id="644383"/>
    <lineage>
        <taxon>Bacteria</taxon>
        <taxon>Bacillati</taxon>
        <taxon>Chloroflexota</taxon>
        <taxon>Ktedonobacteria</taxon>
        <taxon>Ktedonobacterales</taxon>
        <taxon>Thermosporotrichaceae</taxon>
        <taxon>Thermosporothrix</taxon>
    </lineage>
</organism>
<sequence length="250" mass="27129">MNRLQTIWQYCKKRSVAKLAITNLAIIGALLIGAFGVFGDQIASTFAAGLCSTGDQTYVVRPGDTLGAIAMQYGTNYQNLATYNKLPNPDLIYVDQHVCIPGKQSGSVSNNGGGSSQGTTPSNVSTISYTANRTHGSGNYFPYGQCTWWANERFHQLHGYYVPWTTNSNAWQWVDRAREFGWNVSYTPVRGAVVVLQANVQGASWLGHVGIVESINADGSVTVSNMNWGANPWSVSYSTIYPGSGVAFVY</sequence>
<evidence type="ECO:0000313" key="9">
    <source>
        <dbReference type="Proteomes" id="UP000248806"/>
    </source>
</evidence>
<dbReference type="PANTHER" id="PTHR33734">
    <property type="entry name" value="LYSM DOMAIN-CONTAINING GPI-ANCHORED PROTEIN 2"/>
    <property type="match status" value="1"/>
</dbReference>
<dbReference type="RefSeq" id="WP_246046333.1">
    <property type="nucleotide sequence ID" value="NZ_BIFX01000001.1"/>
</dbReference>
<dbReference type="GO" id="GO:0016787">
    <property type="term" value="F:hydrolase activity"/>
    <property type="evidence" value="ECO:0007669"/>
    <property type="project" value="UniProtKB-KW"/>
</dbReference>
<keyword evidence="5" id="KW-0472">Membrane</keyword>
<keyword evidence="2" id="KW-0378">Hydrolase</keyword>
<feature type="domain" description="Peptidase C51" evidence="6">
    <location>
        <begin position="121"/>
        <end position="250"/>
    </location>
</feature>
<keyword evidence="5" id="KW-0812">Transmembrane</keyword>
<evidence type="ECO:0000256" key="4">
    <source>
        <dbReference type="SAM" id="MobiDB-lite"/>
    </source>
</evidence>
<dbReference type="Proteomes" id="UP000248806">
    <property type="component" value="Unassembled WGS sequence"/>
</dbReference>
<dbReference type="AlphaFoldDB" id="A0A326U124"/>
<reference evidence="8 9" key="1">
    <citation type="submission" date="2018-06" db="EMBL/GenBank/DDBJ databases">
        <title>Genomic Encyclopedia of Archaeal and Bacterial Type Strains, Phase II (KMG-II): from individual species to whole genera.</title>
        <authorList>
            <person name="Goeker M."/>
        </authorList>
    </citation>
    <scope>NUCLEOTIDE SEQUENCE [LARGE SCALE GENOMIC DNA]</scope>
    <source>
        <strain evidence="8 9">ATCC BAA-1881</strain>
    </source>
</reference>
<dbReference type="GO" id="GO:0071555">
    <property type="term" value="P:cell wall organization"/>
    <property type="evidence" value="ECO:0007669"/>
    <property type="project" value="UniProtKB-KW"/>
</dbReference>
<dbReference type="EMBL" id="QKUF01000022">
    <property type="protein sequence ID" value="PZW24224.1"/>
    <property type="molecule type" value="Genomic_DNA"/>
</dbReference>
<dbReference type="SUPFAM" id="SSF54001">
    <property type="entry name" value="Cysteine proteinases"/>
    <property type="match status" value="1"/>
</dbReference>
<dbReference type="InterPro" id="IPR007921">
    <property type="entry name" value="CHAP_dom"/>
</dbReference>
<keyword evidence="3" id="KW-0961">Cell wall biogenesis/degradation</keyword>
<proteinExistence type="predicted"/>
<dbReference type="Gene3D" id="3.90.1720.10">
    <property type="entry name" value="endopeptidase domain like (from Nostoc punctiforme)"/>
    <property type="match status" value="1"/>
</dbReference>
<keyword evidence="9" id="KW-1185">Reference proteome</keyword>
<dbReference type="SUPFAM" id="SSF54106">
    <property type="entry name" value="LysM domain"/>
    <property type="match status" value="1"/>
</dbReference>
<keyword evidence="1" id="KW-0732">Signal</keyword>
<protein>
    <submittedName>
        <fullName evidence="8">Surface antigen</fullName>
    </submittedName>
</protein>
<accession>A0A326U124</accession>
<dbReference type="Pfam" id="PF05257">
    <property type="entry name" value="CHAP"/>
    <property type="match status" value="1"/>
</dbReference>
<evidence type="ECO:0000256" key="2">
    <source>
        <dbReference type="ARBA" id="ARBA00022801"/>
    </source>
</evidence>
<dbReference type="Pfam" id="PF01476">
    <property type="entry name" value="LysM"/>
    <property type="match status" value="1"/>
</dbReference>
<dbReference type="PANTHER" id="PTHR33734:SF22">
    <property type="entry name" value="MEMBRANE-BOUND LYTIC MUREIN TRANSGLYCOSYLASE D"/>
    <property type="match status" value="1"/>
</dbReference>
<feature type="transmembrane region" description="Helical" evidence="5">
    <location>
        <begin position="20"/>
        <end position="38"/>
    </location>
</feature>
<feature type="region of interest" description="Disordered" evidence="4">
    <location>
        <begin position="106"/>
        <end position="126"/>
    </location>
</feature>
<dbReference type="InterPro" id="IPR018392">
    <property type="entry name" value="LysM"/>
</dbReference>
<evidence type="ECO:0000256" key="5">
    <source>
        <dbReference type="SAM" id="Phobius"/>
    </source>
</evidence>
<evidence type="ECO:0000313" key="8">
    <source>
        <dbReference type="EMBL" id="PZW24224.1"/>
    </source>
</evidence>
<comment type="caution">
    <text evidence="8">The sequence shown here is derived from an EMBL/GenBank/DDBJ whole genome shotgun (WGS) entry which is preliminary data.</text>
</comment>
<dbReference type="CDD" id="cd00118">
    <property type="entry name" value="LysM"/>
    <property type="match status" value="1"/>
</dbReference>
<name>A0A326U124_THEHA</name>
<dbReference type="PROSITE" id="PS50911">
    <property type="entry name" value="CHAP"/>
    <property type="match status" value="1"/>
</dbReference>
<dbReference type="InterPro" id="IPR036779">
    <property type="entry name" value="LysM_dom_sf"/>
</dbReference>
<gene>
    <name evidence="8" type="ORF">EI42_04672</name>
</gene>
<feature type="domain" description="LysM" evidence="7">
    <location>
        <begin position="56"/>
        <end position="100"/>
    </location>
</feature>